<dbReference type="InterPro" id="IPR000200">
    <property type="entry name" value="Peptidase_C10"/>
</dbReference>
<dbReference type="EC" id="3.4.22.10" evidence="9"/>
<keyword evidence="3 7" id="KW-0732">Signal</keyword>
<evidence type="ECO:0000256" key="1">
    <source>
        <dbReference type="ARBA" id="ARBA00009693"/>
    </source>
</evidence>
<dbReference type="EMBL" id="WKMW01000002">
    <property type="protein sequence ID" value="MRY83171.1"/>
    <property type="molecule type" value="Genomic_DNA"/>
</dbReference>
<reference evidence="13 14" key="2">
    <citation type="journal article" date="2019" name="Nat. Med.">
        <title>A library of human gut bacterial isolates paired with longitudinal multiomics data enables mechanistic microbiome research.</title>
        <authorList>
            <person name="Poyet M."/>
            <person name="Groussin M."/>
            <person name="Gibbons S.M."/>
            <person name="Avila-Pacheco J."/>
            <person name="Jiang X."/>
            <person name="Kearney S.M."/>
            <person name="Perrotta A.R."/>
            <person name="Berdy B."/>
            <person name="Zhao S."/>
            <person name="Lieberman T.D."/>
            <person name="Swanson P.K."/>
            <person name="Smith M."/>
            <person name="Roesemann S."/>
            <person name="Alexander J.E."/>
            <person name="Rich S.A."/>
            <person name="Livny J."/>
            <person name="Vlamakis H."/>
            <person name="Clish C."/>
            <person name="Bullock K."/>
            <person name="Deik A."/>
            <person name="Scott J."/>
            <person name="Pierce K.A."/>
            <person name="Xavier R.J."/>
            <person name="Alm E.J."/>
        </authorList>
    </citation>
    <scope>NUCLEOTIDE SEQUENCE [LARGE SCALE GENOMIC DNA]</scope>
    <source>
        <strain evidence="11 14">BIOML-A10</strain>
        <strain evidence="10 13">BIOML-A11</strain>
    </source>
</reference>
<dbReference type="EMBL" id="CZBM01000007">
    <property type="protein sequence ID" value="CUQ29350.1"/>
    <property type="molecule type" value="Genomic_DNA"/>
</dbReference>
<keyword evidence="2" id="KW-0645">Protease</keyword>
<dbReference type="InterPro" id="IPR025896">
    <property type="entry name" value="Spi_Prtas-inh"/>
</dbReference>
<dbReference type="RefSeq" id="WP_057328471.1">
    <property type="nucleotide sequence ID" value="NZ_CZBM01000007.1"/>
</dbReference>
<feature type="active site" description="Nucleophile" evidence="6">
    <location>
        <position position="189"/>
    </location>
</feature>
<reference evidence="9 12" key="1">
    <citation type="submission" date="2015-09" db="EMBL/GenBank/DDBJ databases">
        <authorList>
            <consortium name="Pathogen Informatics"/>
        </authorList>
    </citation>
    <scope>NUCLEOTIDE SEQUENCE [LARGE SCALE GENOMIC DNA]</scope>
    <source>
        <strain evidence="9 12">2789STDY5834948</strain>
    </source>
</reference>
<keyword evidence="5" id="KW-0788">Thiol protease</keyword>
<evidence type="ECO:0000313" key="9">
    <source>
        <dbReference type="EMBL" id="CUQ29350.1"/>
    </source>
</evidence>
<name>A0A174VBD7_PARDI</name>
<evidence type="ECO:0000256" key="6">
    <source>
        <dbReference type="PIRSR" id="PIRSR600200-1"/>
    </source>
</evidence>
<evidence type="ECO:0000259" key="8">
    <source>
        <dbReference type="Pfam" id="PF13734"/>
    </source>
</evidence>
<evidence type="ECO:0000256" key="4">
    <source>
        <dbReference type="ARBA" id="ARBA00022801"/>
    </source>
</evidence>
<dbReference type="GO" id="GO:0008234">
    <property type="term" value="F:cysteine-type peptidase activity"/>
    <property type="evidence" value="ECO:0007669"/>
    <property type="project" value="UniProtKB-KW"/>
</dbReference>
<organism evidence="9 12">
    <name type="scientific">Parabacteroides distasonis</name>
    <dbReference type="NCBI Taxonomy" id="823"/>
    <lineage>
        <taxon>Bacteria</taxon>
        <taxon>Pseudomonadati</taxon>
        <taxon>Bacteroidota</taxon>
        <taxon>Bacteroidia</taxon>
        <taxon>Bacteroidales</taxon>
        <taxon>Tannerellaceae</taxon>
        <taxon>Parabacteroides</taxon>
    </lineage>
</organism>
<keyword evidence="4 9" id="KW-0378">Hydrolase</keyword>
<evidence type="ECO:0000256" key="3">
    <source>
        <dbReference type="ARBA" id="ARBA00022729"/>
    </source>
</evidence>
<dbReference type="Proteomes" id="UP000471216">
    <property type="component" value="Unassembled WGS sequence"/>
</dbReference>
<dbReference type="Proteomes" id="UP000095332">
    <property type="component" value="Unassembled WGS sequence"/>
</dbReference>
<feature type="active site" description="Proton acceptor" evidence="6">
    <location>
        <position position="325"/>
    </location>
</feature>
<feature type="chain" id="PRO_5033254785" evidence="7">
    <location>
        <begin position="21"/>
        <end position="1668"/>
    </location>
</feature>
<proteinExistence type="inferred from homology"/>
<dbReference type="InterPro" id="IPR038765">
    <property type="entry name" value="Papain-like_cys_pep_sf"/>
</dbReference>
<dbReference type="EMBL" id="WKMX01000002">
    <property type="protein sequence ID" value="MRZ05129.1"/>
    <property type="molecule type" value="Genomic_DNA"/>
</dbReference>
<dbReference type="SUPFAM" id="SSF54001">
    <property type="entry name" value="Cysteine proteinases"/>
    <property type="match status" value="1"/>
</dbReference>
<evidence type="ECO:0000313" key="10">
    <source>
        <dbReference type="EMBL" id="MRY83171.1"/>
    </source>
</evidence>
<dbReference type="Pfam" id="PF13734">
    <property type="entry name" value="Inhibitor_I69"/>
    <property type="match status" value="1"/>
</dbReference>
<dbReference type="Proteomes" id="UP000450599">
    <property type="component" value="Unassembled WGS sequence"/>
</dbReference>
<evidence type="ECO:0000313" key="12">
    <source>
        <dbReference type="Proteomes" id="UP000095332"/>
    </source>
</evidence>
<gene>
    <name evidence="9" type="primary">speB_1</name>
    <name evidence="9" type="ORF">ERS852560_02054</name>
    <name evidence="11" type="ORF">GKD54_02625</name>
    <name evidence="10" type="ORF">GKD58_02605</name>
</gene>
<dbReference type="GO" id="GO:0006508">
    <property type="term" value="P:proteolysis"/>
    <property type="evidence" value="ECO:0007669"/>
    <property type="project" value="UniProtKB-KW"/>
</dbReference>
<protein>
    <submittedName>
        <fullName evidence="9">Streptopain</fullName>
        <ecNumber evidence="9">3.4.22.10</ecNumber>
    </submittedName>
</protein>
<dbReference type="Gene3D" id="3.90.70.50">
    <property type="entry name" value="Peptidase C10, streptopain"/>
    <property type="match status" value="1"/>
</dbReference>
<evidence type="ECO:0000313" key="14">
    <source>
        <dbReference type="Proteomes" id="UP000471216"/>
    </source>
</evidence>
<feature type="domain" description="Spi protease inhibitor" evidence="8">
    <location>
        <begin position="22"/>
        <end position="126"/>
    </location>
</feature>
<accession>A0A174VBD7</accession>
<sequence>MRKQLLLMLILCLSATMVWAERIDVSTARKVAENVANAGSGLRSAGDLSLVYVAAPGKSGSALRSGTVDGAADYFVFNVSGNKGFVIVSGEDRALPVFGYSDEGAFDPDNLPDNLRYMLAYYQNQITWLERSGIEVTADIQAEWSHYLNGTNFRSTAQEVVLETAEWDQGKPYNGMTPLISGEHALTGCVATAQAIIMRYHQYPVRAIGGVSSYDGVSTTYDDYDWANMPLTYPRDGYGDARDNAVAKLMWHCGANVEMSYGLSASGASMKLPAKSYVEVFGYSPAIRYLKKETYRWEEWKEMIRKELDAGYPLSYGGQSSGGGHAFVCDGYDAQGFFHINWGWGGYSNGFFALSVLDSNYGNDGYSDSQEMILNIRPSQTGDKKYVYKPVVTDISYSGSLPLTDNVGMSIGLRYTAFDNLDYYVGLAVVDVSGRIIQQPSDPKSMNFEAYVPGWRNYSTYRNITLSTSLGEGQRIAVVGSSDGHDWEVMRCLTTSPTGLDNDGLIGAPADNPDEPAVNPVNVSIYWNQFDDVFMAVSGLDNNQYNGQNTQGISYKLTNVTENVILRYTLKNYAAWKGQLDVYYGDNNSIYQPSQGTKAVIGEDGSFSVPVSLARISEGAYVNYLKVLSAKQGELSYDIQVYLESDQANPIFEENDKPMRFMEALTGSIAPHPIMGAKNSRIPFTYTIEKTNQWLDGKPLGVSASISNLKADQIKLYYVSDGQEKEIPLKSGGNDYVYCYTEEDFAIGTLSGGASYTFKVEVNVLIDNASISLVPKVKDIYHPAGSAYAGLQITDTPVVTHAITTVLTNLIPREGLPTVIETGKNLYYKLECNKEGYTLPDMIQVEMGTKELNVITRPDELNAECTYNPETGEIMIYAVNGDVVITAAAVPVQIVTYPVKATLTNLSSSPAIVDATTVKEGETFSFTLSANNGYMLPASITIKMSGSTLEVGKGYTYDAKTGKVEILNVRGEVAITAEGVSEPSVYKITADLKNLTSTPAITSATTVKEGESFSFTLKAETNYRLPDAISILKGNDALTAEEFTYDAKTGKVVIKAVSGDLTVKASGIDDRHYEVILNLVGVTSQPASFDPVLVNGKVELTLKAAEGHTLPATVAVTMGGKTLVAGTDYTYNASTGAFSLAKITGKLSISAEGVKNSYPVTASLVNITSDIPTNATVKFGDEFACKLSANEGYTLPSEVTIVMDGKTLVDVTDYTYDAATGKISLKKVTGELAITAQGVQKSYAVALTLKDLTSDISQGKKIKHGETLTGKLSVVTPQYGLPSTIEVMMGGKVLAAGSGYSYDPKTGEIEIKNVTAEVSIKASGAEIFQVKEQTENIEIKTSGETVKEGEPFKCELAPATGYKFPYVIKVMMGGRLLKQKNLLRAAGSEYYTYDNTTGIIEIENVDGEIVIEAKGVQEGFFEVILNLVNLTSDPVSFEPLAKDSKVELTLKAASGYTLPTSITVKMGENTLASTDYTYNSGTGAFALEKITATLVITAAGNRIPDPEPEPEPTPTTYMVTLPVVEGATLIAESSTNVESGKSFAFTLTLKDGYSAPQLTVKANGSVLGPVSSGRYVIEKVTSNIVVTVTGIVKDNPTDNAEVDPNGLRVWGENGRLHIQTPVMDTACIVTFEGRLYRNLSLPVGETITSIPQGSYIIYIGNQSYKIRF</sequence>
<dbReference type="Pfam" id="PF01640">
    <property type="entry name" value="Peptidase_C10"/>
    <property type="match status" value="1"/>
</dbReference>
<evidence type="ECO:0000256" key="5">
    <source>
        <dbReference type="ARBA" id="ARBA00022807"/>
    </source>
</evidence>
<dbReference type="PRINTS" id="PR00797">
    <property type="entry name" value="STREPTOPAIN"/>
</dbReference>
<comment type="similarity">
    <text evidence="1">Belongs to the peptidase C10 family.</text>
</comment>
<dbReference type="InterPro" id="IPR044934">
    <property type="entry name" value="Streptopain_sf"/>
</dbReference>
<evidence type="ECO:0000313" key="13">
    <source>
        <dbReference type="Proteomes" id="UP000450599"/>
    </source>
</evidence>
<evidence type="ECO:0000313" key="11">
    <source>
        <dbReference type="EMBL" id="MRZ05129.1"/>
    </source>
</evidence>
<evidence type="ECO:0000256" key="7">
    <source>
        <dbReference type="SAM" id="SignalP"/>
    </source>
</evidence>
<feature type="signal peptide" evidence="7">
    <location>
        <begin position="1"/>
        <end position="20"/>
    </location>
</feature>
<evidence type="ECO:0000256" key="2">
    <source>
        <dbReference type="ARBA" id="ARBA00022670"/>
    </source>
</evidence>